<comment type="caution">
    <text evidence="2">The sequence shown here is derived from an EMBL/GenBank/DDBJ whole genome shotgun (WGS) entry which is preliminary data.</text>
</comment>
<protein>
    <recommendedName>
        <fullName evidence="1">DUF6966 domain-containing protein</fullName>
    </recommendedName>
</protein>
<feature type="domain" description="DUF6966" evidence="1">
    <location>
        <begin position="29"/>
        <end position="77"/>
    </location>
</feature>
<dbReference type="EMBL" id="FXTY01000001">
    <property type="protein sequence ID" value="SMP02837.1"/>
    <property type="molecule type" value="Genomic_DNA"/>
</dbReference>
<proteinExistence type="predicted"/>
<gene>
    <name evidence="2" type="ORF">SAMN06265373_101323</name>
</gene>
<evidence type="ECO:0000313" key="3">
    <source>
        <dbReference type="Proteomes" id="UP001157961"/>
    </source>
</evidence>
<evidence type="ECO:0000313" key="2">
    <source>
        <dbReference type="EMBL" id="SMP02837.1"/>
    </source>
</evidence>
<sequence>MFKDLFRRKSRVERIHDELKVLIGLIESSEGREFWASQLRSLKKVTNETQLCHGIQTMYGGMGSFNDIVFHKLNGDTGTEEELNLLNERFCHHKSRLYGFTQKHT</sequence>
<reference evidence="2 3" key="1">
    <citation type="submission" date="2017-05" db="EMBL/GenBank/DDBJ databases">
        <authorList>
            <person name="Varghese N."/>
            <person name="Submissions S."/>
        </authorList>
    </citation>
    <scope>NUCLEOTIDE SEQUENCE [LARGE SCALE GENOMIC DNA]</scope>
    <source>
        <strain evidence="2 3">DSM 29734</strain>
    </source>
</reference>
<evidence type="ECO:0000259" key="1">
    <source>
        <dbReference type="Pfam" id="PF22294"/>
    </source>
</evidence>
<dbReference type="Proteomes" id="UP001157961">
    <property type="component" value="Unassembled WGS sequence"/>
</dbReference>
<name>A0ABY1N7Y3_9RHOB</name>
<dbReference type="Pfam" id="PF22294">
    <property type="entry name" value="DUF6966"/>
    <property type="match status" value="1"/>
</dbReference>
<dbReference type="RefSeq" id="WP_283424186.1">
    <property type="nucleotide sequence ID" value="NZ_FXTY01000001.1"/>
</dbReference>
<accession>A0ABY1N7Y3</accession>
<keyword evidence="3" id="KW-1185">Reference proteome</keyword>
<dbReference type="InterPro" id="IPR054239">
    <property type="entry name" value="DUF6966"/>
</dbReference>
<organism evidence="2 3">
    <name type="scientific">Shimia sagamensis</name>
    <dbReference type="NCBI Taxonomy" id="1566352"/>
    <lineage>
        <taxon>Bacteria</taxon>
        <taxon>Pseudomonadati</taxon>
        <taxon>Pseudomonadota</taxon>
        <taxon>Alphaproteobacteria</taxon>
        <taxon>Rhodobacterales</taxon>
        <taxon>Roseobacteraceae</taxon>
    </lineage>
</organism>